<gene>
    <name evidence="1" type="ORF">B0T17DRAFT_657507</name>
</gene>
<dbReference type="Proteomes" id="UP001174934">
    <property type="component" value="Unassembled WGS sequence"/>
</dbReference>
<evidence type="ECO:0000313" key="2">
    <source>
        <dbReference type="Proteomes" id="UP001174934"/>
    </source>
</evidence>
<proteinExistence type="predicted"/>
<dbReference type="EMBL" id="JAULSR010000007">
    <property type="protein sequence ID" value="KAK0615314.1"/>
    <property type="molecule type" value="Genomic_DNA"/>
</dbReference>
<reference evidence="1" key="1">
    <citation type="submission" date="2023-06" db="EMBL/GenBank/DDBJ databases">
        <title>Genome-scale phylogeny and comparative genomics of the fungal order Sordariales.</title>
        <authorList>
            <consortium name="Lawrence Berkeley National Laboratory"/>
            <person name="Hensen N."/>
            <person name="Bonometti L."/>
            <person name="Westerberg I."/>
            <person name="Brannstrom I.O."/>
            <person name="Guillou S."/>
            <person name="Cros-Aarteil S."/>
            <person name="Calhoun S."/>
            <person name="Haridas S."/>
            <person name="Kuo A."/>
            <person name="Mondo S."/>
            <person name="Pangilinan J."/>
            <person name="Riley R."/>
            <person name="LaButti K."/>
            <person name="Andreopoulos B."/>
            <person name="Lipzen A."/>
            <person name="Chen C."/>
            <person name="Yanf M."/>
            <person name="Daum C."/>
            <person name="Ng V."/>
            <person name="Clum A."/>
            <person name="Steindorff A."/>
            <person name="Ohm R."/>
            <person name="Martin F."/>
            <person name="Silar P."/>
            <person name="Natvig D."/>
            <person name="Lalanne C."/>
            <person name="Gautier V."/>
            <person name="Ament-velasquez S.L."/>
            <person name="Kruys A."/>
            <person name="Hutchinson M.I."/>
            <person name="Powell A.J."/>
            <person name="Barry K."/>
            <person name="Miller A.N."/>
            <person name="Grigoriev I.V."/>
            <person name="Debuchy R."/>
            <person name="Gladieux P."/>
            <person name="Thoren M.H."/>
            <person name="Johannesson H."/>
        </authorList>
    </citation>
    <scope>NUCLEOTIDE SEQUENCE</scope>
    <source>
        <strain evidence="1">SMH3391-2</strain>
    </source>
</reference>
<evidence type="ECO:0000313" key="1">
    <source>
        <dbReference type="EMBL" id="KAK0615314.1"/>
    </source>
</evidence>
<sequence>MSACDSAAYEEWLRNVKKSLVSQNGIDNAAFDKMMNYAEFFLRIHTTTLHGNYEQVSLLPRTLIIKFDNDMSKLEEWLKLMQQVAKDPRWMATGYDTLEKLNGGMSVKLTLNEGKNATAADIKTSWYRYFDAVWFLRLLGITTDPYSILPTGANEFFPENLRTGVPDLDESWMLVAKVDPLYPKFRYT</sequence>
<protein>
    <submittedName>
        <fullName evidence="1">Uncharacterized protein</fullName>
    </submittedName>
</protein>
<accession>A0AA39WH63</accession>
<name>A0AA39WH63_9PEZI</name>
<organism evidence="1 2">
    <name type="scientific">Bombardia bombarda</name>
    <dbReference type="NCBI Taxonomy" id="252184"/>
    <lineage>
        <taxon>Eukaryota</taxon>
        <taxon>Fungi</taxon>
        <taxon>Dikarya</taxon>
        <taxon>Ascomycota</taxon>
        <taxon>Pezizomycotina</taxon>
        <taxon>Sordariomycetes</taxon>
        <taxon>Sordariomycetidae</taxon>
        <taxon>Sordariales</taxon>
        <taxon>Lasiosphaeriaceae</taxon>
        <taxon>Bombardia</taxon>
    </lineage>
</organism>
<comment type="caution">
    <text evidence="1">The sequence shown here is derived from an EMBL/GenBank/DDBJ whole genome shotgun (WGS) entry which is preliminary data.</text>
</comment>
<dbReference type="AlphaFoldDB" id="A0AA39WH63"/>
<keyword evidence="2" id="KW-1185">Reference proteome</keyword>